<evidence type="ECO:0000256" key="1">
    <source>
        <dbReference type="SAM" id="Phobius"/>
    </source>
</evidence>
<gene>
    <name evidence="2" type="ORF">GCU60_04920</name>
</gene>
<evidence type="ECO:0000313" key="3">
    <source>
        <dbReference type="Proteomes" id="UP000479241"/>
    </source>
</evidence>
<proteinExistence type="predicted"/>
<sequence>MRVRRWAELSSRQQTAVLVAVSVQLSLAATAYADLITRPAEQVNGPKGRWALVIAVTGIGPLAWFRRGRRTAGR</sequence>
<keyword evidence="1" id="KW-1133">Transmembrane helix</keyword>
<dbReference type="Proteomes" id="UP000479241">
    <property type="component" value="Unassembled WGS sequence"/>
</dbReference>
<reference evidence="2 3" key="1">
    <citation type="submission" date="2019-12" db="EMBL/GenBank/DDBJ databases">
        <title>the WGS of Blastococcus saxobsidens 67B17.</title>
        <authorList>
            <person name="Jiang Z."/>
        </authorList>
    </citation>
    <scope>NUCLEOTIDE SEQUENCE [LARGE SCALE GENOMIC DNA]</scope>
    <source>
        <strain evidence="2 3">67B17</strain>
    </source>
</reference>
<protein>
    <recommendedName>
        <fullName evidence="4">Phospholipase D-like protein</fullName>
    </recommendedName>
</protein>
<accession>A0A6L9VZ88</accession>
<feature type="transmembrane region" description="Helical" evidence="1">
    <location>
        <begin position="49"/>
        <end position="65"/>
    </location>
</feature>
<organism evidence="2 3">
    <name type="scientific">Blastococcus saxobsidens</name>
    <dbReference type="NCBI Taxonomy" id="138336"/>
    <lineage>
        <taxon>Bacteria</taxon>
        <taxon>Bacillati</taxon>
        <taxon>Actinomycetota</taxon>
        <taxon>Actinomycetes</taxon>
        <taxon>Geodermatophilales</taxon>
        <taxon>Geodermatophilaceae</taxon>
        <taxon>Blastococcus</taxon>
    </lineage>
</organism>
<keyword evidence="1" id="KW-0472">Membrane</keyword>
<dbReference type="RefSeq" id="WP_163202789.1">
    <property type="nucleotide sequence ID" value="NZ_JAAGWG010000006.1"/>
</dbReference>
<keyword evidence="1" id="KW-0812">Transmembrane</keyword>
<comment type="caution">
    <text evidence="2">The sequence shown here is derived from an EMBL/GenBank/DDBJ whole genome shotgun (WGS) entry which is preliminary data.</text>
</comment>
<evidence type="ECO:0008006" key="4">
    <source>
        <dbReference type="Google" id="ProtNLM"/>
    </source>
</evidence>
<name>A0A6L9VZ88_9ACTN</name>
<dbReference type="EMBL" id="JAAGWG010000006">
    <property type="protein sequence ID" value="NEK85106.1"/>
    <property type="molecule type" value="Genomic_DNA"/>
</dbReference>
<dbReference type="AlphaFoldDB" id="A0A6L9VZ88"/>
<evidence type="ECO:0000313" key="2">
    <source>
        <dbReference type="EMBL" id="NEK85106.1"/>
    </source>
</evidence>